<feature type="region of interest" description="Disordered" evidence="1">
    <location>
        <begin position="396"/>
        <end position="437"/>
    </location>
</feature>
<evidence type="ECO:0000256" key="1">
    <source>
        <dbReference type="SAM" id="MobiDB-lite"/>
    </source>
</evidence>
<proteinExistence type="predicted"/>
<feature type="compositionally biased region" description="Basic and acidic residues" evidence="1">
    <location>
        <begin position="396"/>
        <end position="412"/>
    </location>
</feature>
<accession>A0A8J6C3H1</accession>
<dbReference type="PANTHER" id="PTHR31448">
    <property type="entry name" value="MYOSIN-BINDING PROTEIN 2"/>
    <property type="match status" value="1"/>
</dbReference>
<dbReference type="AlphaFoldDB" id="A0A8J6C3H1"/>
<feature type="compositionally biased region" description="Polar residues" evidence="1">
    <location>
        <begin position="244"/>
        <end position="257"/>
    </location>
</feature>
<evidence type="ECO:0000313" key="3">
    <source>
        <dbReference type="Proteomes" id="UP000729402"/>
    </source>
</evidence>
<feature type="compositionally biased region" description="Basic and acidic residues" evidence="1">
    <location>
        <begin position="262"/>
        <end position="271"/>
    </location>
</feature>
<sequence length="437" mass="47942">MAPRTTTAITLRYQQLFALLSSATLEWVLVLLLLLEGLLSYLATTFARVCKLQPPCPMCTRLDHVLGKARPGFYRDLMCTSHKAEASSWAFCHTHQKLVDVHTMCQPCLASSATQDKLGFSNGNVGCRLGSSLGKDTPCSCCSSPLKLKSYPSVVLQKMASAIDTEEKNSRCSSRGMRVDEDNCVTYSELKTSDSESEEEEEELTLSHPQTETAGAIPPDSIAQDEVLKNSGLIQLQDGGCEDQLQQPDFSSKSGQCPSEDPDTRDKSEEDVWHNALSSIRELPVAENLAETSTATNELKAELTDRTIKNASFRAHEDLKLLLSQVSSSDAICSPSIHEQHEHAVLNNITRALSLERNYPGISERDCTVDELKQQIELDRKSISLLCRELGGREKCFGRRHKPDDGHDHQAAGREGSNADGSPPVPADDGGAKRVRP</sequence>
<organism evidence="2 3">
    <name type="scientific">Zizania palustris</name>
    <name type="common">Northern wild rice</name>
    <dbReference type="NCBI Taxonomy" id="103762"/>
    <lineage>
        <taxon>Eukaryota</taxon>
        <taxon>Viridiplantae</taxon>
        <taxon>Streptophyta</taxon>
        <taxon>Embryophyta</taxon>
        <taxon>Tracheophyta</taxon>
        <taxon>Spermatophyta</taxon>
        <taxon>Magnoliopsida</taxon>
        <taxon>Liliopsida</taxon>
        <taxon>Poales</taxon>
        <taxon>Poaceae</taxon>
        <taxon>BOP clade</taxon>
        <taxon>Oryzoideae</taxon>
        <taxon>Oryzeae</taxon>
        <taxon>Zizaniinae</taxon>
        <taxon>Zizania</taxon>
    </lineage>
</organism>
<dbReference type="OrthoDB" id="1047602at2759"/>
<evidence type="ECO:0000313" key="2">
    <source>
        <dbReference type="EMBL" id="KAG8098578.1"/>
    </source>
</evidence>
<dbReference type="InterPro" id="IPR039306">
    <property type="entry name" value="MYOB"/>
</dbReference>
<gene>
    <name evidence="2" type="ORF">GUJ93_ZPchr0013g37162</name>
</gene>
<reference evidence="2" key="1">
    <citation type="journal article" date="2021" name="bioRxiv">
        <title>Whole Genome Assembly and Annotation of Northern Wild Rice, Zizania palustris L., Supports a Whole Genome Duplication in the Zizania Genus.</title>
        <authorList>
            <person name="Haas M."/>
            <person name="Kono T."/>
            <person name="Macchietto M."/>
            <person name="Millas R."/>
            <person name="McGilp L."/>
            <person name="Shao M."/>
            <person name="Duquette J."/>
            <person name="Hirsch C.N."/>
            <person name="Kimball J."/>
        </authorList>
    </citation>
    <scope>NUCLEOTIDE SEQUENCE</scope>
    <source>
        <tissue evidence="2">Fresh leaf tissue</tissue>
    </source>
</reference>
<protein>
    <submittedName>
        <fullName evidence="2">Uncharacterized protein</fullName>
    </submittedName>
</protein>
<dbReference type="GO" id="GO:0017022">
    <property type="term" value="F:myosin binding"/>
    <property type="evidence" value="ECO:0007669"/>
    <property type="project" value="InterPro"/>
</dbReference>
<feature type="compositionally biased region" description="Acidic residues" evidence="1">
    <location>
        <begin position="195"/>
        <end position="204"/>
    </location>
</feature>
<keyword evidence="3" id="KW-1185">Reference proteome</keyword>
<feature type="region of interest" description="Disordered" evidence="1">
    <location>
        <begin position="183"/>
        <end position="218"/>
    </location>
</feature>
<feature type="region of interest" description="Disordered" evidence="1">
    <location>
        <begin position="242"/>
        <end position="271"/>
    </location>
</feature>
<comment type="caution">
    <text evidence="2">The sequence shown here is derived from an EMBL/GenBank/DDBJ whole genome shotgun (WGS) entry which is preliminary data.</text>
</comment>
<dbReference type="Proteomes" id="UP000729402">
    <property type="component" value="Unassembled WGS sequence"/>
</dbReference>
<dbReference type="PANTHER" id="PTHR31448:SF33">
    <property type="entry name" value="EXPRESSED PROTEIN"/>
    <property type="match status" value="1"/>
</dbReference>
<reference evidence="2" key="2">
    <citation type="submission" date="2021-02" db="EMBL/GenBank/DDBJ databases">
        <authorList>
            <person name="Kimball J.A."/>
            <person name="Haas M.W."/>
            <person name="Macchietto M."/>
            <person name="Kono T."/>
            <person name="Duquette J."/>
            <person name="Shao M."/>
        </authorList>
    </citation>
    <scope>NUCLEOTIDE SEQUENCE</scope>
    <source>
        <tissue evidence="2">Fresh leaf tissue</tissue>
    </source>
</reference>
<dbReference type="EMBL" id="JAAALK010000079">
    <property type="protein sequence ID" value="KAG8098578.1"/>
    <property type="molecule type" value="Genomic_DNA"/>
</dbReference>
<name>A0A8J6C3H1_ZIZPA</name>